<organism evidence="1 2">
    <name type="scientific">Brachionus plicatilis</name>
    <name type="common">Marine rotifer</name>
    <name type="synonym">Brachionus muelleri</name>
    <dbReference type="NCBI Taxonomy" id="10195"/>
    <lineage>
        <taxon>Eukaryota</taxon>
        <taxon>Metazoa</taxon>
        <taxon>Spiralia</taxon>
        <taxon>Gnathifera</taxon>
        <taxon>Rotifera</taxon>
        <taxon>Eurotatoria</taxon>
        <taxon>Monogononta</taxon>
        <taxon>Pseudotrocha</taxon>
        <taxon>Ploima</taxon>
        <taxon>Brachionidae</taxon>
        <taxon>Brachionus</taxon>
    </lineage>
</organism>
<reference evidence="1 2" key="1">
    <citation type="journal article" date="2018" name="Sci. Rep.">
        <title>Genomic signatures of local adaptation to the degree of environmental predictability in rotifers.</title>
        <authorList>
            <person name="Franch-Gras L."/>
            <person name="Hahn C."/>
            <person name="Garcia-Roger E.M."/>
            <person name="Carmona M.J."/>
            <person name="Serra M."/>
            <person name="Gomez A."/>
        </authorList>
    </citation>
    <scope>NUCLEOTIDE SEQUENCE [LARGE SCALE GENOMIC DNA]</scope>
    <source>
        <strain evidence="1">HYR1</strain>
    </source>
</reference>
<protein>
    <submittedName>
        <fullName evidence="1">Ankyrin repeat</fullName>
    </submittedName>
</protein>
<evidence type="ECO:0000313" key="1">
    <source>
        <dbReference type="EMBL" id="RNA02483.1"/>
    </source>
</evidence>
<proteinExistence type="predicted"/>
<accession>A0A3M7PTZ5</accession>
<gene>
    <name evidence="1" type="ORF">BpHYR1_044680</name>
</gene>
<sequence>MKFCEEVNLEIVPSIDITTDVAELCDVIAQIKEYLDLFKGFKFLNIGPRLSSLLTCMEDKNPFSLDSNQYMMLCSYLYHNGDEETISELEKFDNYILMEYGLKSGADFGSKSKNLYKSGRPFFYCVGSSNWNSFLGCPDGCLYNINDAKKRQEFDQALGFLLCNFNGSINRNPFAFNLNSILMFSGLSWNTKIDLPKVKQSLPLVMVNHGLISDKDGEIAKCMLELGHIETYLSRIASNSNDYSDLPFDEGSIFTRLLYNPDEIDLDSLDKHIFKKTLFQLRAQHSKLKSLIAVPVNSLFKEVLISTEITLHLLKFLIGLYNTGVKQPSSSHKAVGLHVINIGVANLNQTLRTDLANKLLILKQEYMSLLGEIYFYESVEEYMNNYFVKLIDKLLVDQDEANLVDLVNMKLIRHGGDNNEDKNFRLRSFSQSSVQSSYFVQSSQDEKS</sequence>
<dbReference type="OrthoDB" id="5806726at2759"/>
<evidence type="ECO:0000313" key="2">
    <source>
        <dbReference type="Proteomes" id="UP000276133"/>
    </source>
</evidence>
<keyword evidence="2" id="KW-1185">Reference proteome</keyword>
<comment type="caution">
    <text evidence="1">The sequence shown here is derived from an EMBL/GenBank/DDBJ whole genome shotgun (WGS) entry which is preliminary data.</text>
</comment>
<dbReference type="EMBL" id="REGN01008860">
    <property type="protein sequence ID" value="RNA02483.1"/>
    <property type="molecule type" value="Genomic_DNA"/>
</dbReference>
<dbReference type="Proteomes" id="UP000276133">
    <property type="component" value="Unassembled WGS sequence"/>
</dbReference>
<dbReference type="AlphaFoldDB" id="A0A3M7PTZ5"/>
<name>A0A3M7PTZ5_BRAPC</name>
<dbReference type="STRING" id="10195.A0A3M7PTZ5"/>